<reference evidence="1 2" key="1">
    <citation type="submission" date="2019-10" db="EMBL/GenBank/DDBJ databases">
        <title>Whole genome shotgun sequence of Acrocarpospora macrocephala NBRC 16266.</title>
        <authorList>
            <person name="Ichikawa N."/>
            <person name="Kimura A."/>
            <person name="Kitahashi Y."/>
            <person name="Komaki H."/>
            <person name="Oguchi A."/>
        </authorList>
    </citation>
    <scope>NUCLEOTIDE SEQUENCE [LARGE SCALE GENOMIC DNA]</scope>
    <source>
        <strain evidence="1 2">NBRC 16266</strain>
    </source>
</reference>
<protein>
    <submittedName>
        <fullName evidence="1">Uncharacterized protein</fullName>
    </submittedName>
</protein>
<dbReference type="OrthoDB" id="3515362at2"/>
<name>A0A5M3WYP4_9ACTN</name>
<evidence type="ECO:0000313" key="2">
    <source>
        <dbReference type="Proteomes" id="UP000331127"/>
    </source>
</evidence>
<dbReference type="AlphaFoldDB" id="A0A5M3WYP4"/>
<dbReference type="Proteomes" id="UP000331127">
    <property type="component" value="Unassembled WGS sequence"/>
</dbReference>
<gene>
    <name evidence="1" type="ORF">Amac_070190</name>
</gene>
<dbReference type="EMBL" id="BLAE01000046">
    <property type="protein sequence ID" value="GES13422.1"/>
    <property type="molecule type" value="Genomic_DNA"/>
</dbReference>
<evidence type="ECO:0000313" key="1">
    <source>
        <dbReference type="EMBL" id="GES13422.1"/>
    </source>
</evidence>
<organism evidence="1 2">
    <name type="scientific">Acrocarpospora macrocephala</name>
    <dbReference type="NCBI Taxonomy" id="150177"/>
    <lineage>
        <taxon>Bacteria</taxon>
        <taxon>Bacillati</taxon>
        <taxon>Actinomycetota</taxon>
        <taxon>Actinomycetes</taxon>
        <taxon>Streptosporangiales</taxon>
        <taxon>Streptosporangiaceae</taxon>
        <taxon>Acrocarpospora</taxon>
    </lineage>
</organism>
<comment type="caution">
    <text evidence="1">The sequence shown here is derived from an EMBL/GenBank/DDBJ whole genome shotgun (WGS) entry which is preliminary data.</text>
</comment>
<sequence length="385" mass="42399">MAELIRGVEDEVPISYGRFDLFDGSGLGQDADPETEAGALLAEPDQIALGQVGIKSQAWARRAHVRMEAWDTEPPAPGKPWAEAGQVRYLSPGGTVYLCGLMHSPSRQMLLLGPPFFVYGLRAYAGPVRTQPADYDETVTEAVEESWLLRFWPLADAVGPALRTESEAGGQVAARMREILPLEPGSAVPRPEQWPALHPLPEPEPPTLVARPSPPMRGMERVPSREAAGRIVVPQETLDFAQRLEETLGDLRIDMLGNLPRDIGSWSQSQLEDYATQLRVSMRIGRELNPHGVPTLQLAASSVRTVLIGPEPGFSGRAWVWAKDENAHADVLSVDRQVIVRDRIRQNTLLTGIVTILRNENDFVEVRAATQAEAARVITVERLRD</sequence>
<dbReference type="RefSeq" id="WP_155358677.1">
    <property type="nucleotide sequence ID" value="NZ_BAAAHL010000042.1"/>
</dbReference>
<keyword evidence="2" id="KW-1185">Reference proteome</keyword>
<proteinExistence type="predicted"/>
<accession>A0A5M3WYP4</accession>